<name>A0A0F9MPP3_9ZZZZ</name>
<protein>
    <submittedName>
        <fullName evidence="1">Uncharacterized protein</fullName>
    </submittedName>
</protein>
<reference evidence="1" key="1">
    <citation type="journal article" date="2015" name="Nature">
        <title>Complex archaea that bridge the gap between prokaryotes and eukaryotes.</title>
        <authorList>
            <person name="Spang A."/>
            <person name="Saw J.H."/>
            <person name="Jorgensen S.L."/>
            <person name="Zaremba-Niedzwiedzka K."/>
            <person name="Martijn J."/>
            <person name="Lind A.E."/>
            <person name="van Eijk R."/>
            <person name="Schleper C."/>
            <person name="Guy L."/>
            <person name="Ettema T.J."/>
        </authorList>
    </citation>
    <scope>NUCLEOTIDE SEQUENCE</scope>
</reference>
<proteinExistence type="predicted"/>
<comment type="caution">
    <text evidence="1">The sequence shown here is derived from an EMBL/GenBank/DDBJ whole genome shotgun (WGS) entry which is preliminary data.</text>
</comment>
<organism evidence="1">
    <name type="scientific">marine sediment metagenome</name>
    <dbReference type="NCBI Taxonomy" id="412755"/>
    <lineage>
        <taxon>unclassified sequences</taxon>
        <taxon>metagenomes</taxon>
        <taxon>ecological metagenomes</taxon>
    </lineage>
</organism>
<gene>
    <name evidence="1" type="ORF">LCGC14_1048240</name>
</gene>
<evidence type="ECO:0000313" key="1">
    <source>
        <dbReference type="EMBL" id="KKN09270.1"/>
    </source>
</evidence>
<accession>A0A0F9MPP3</accession>
<sequence length="132" mass="14094">MATGQVITNKGRLIMMHRAFTASPTITAPTRFKIGTGTTTPAVGDTDMTTPVNINGTEFKNFISGFPTLDTTNMIATVRCLVDTTEANGNSLTEFGIINTDGTPLLLSHAVHTAITKTSSVQTTYIEKDQVI</sequence>
<dbReference type="AlphaFoldDB" id="A0A0F9MPP3"/>
<dbReference type="EMBL" id="LAZR01004366">
    <property type="protein sequence ID" value="KKN09270.1"/>
    <property type="molecule type" value="Genomic_DNA"/>
</dbReference>